<dbReference type="InterPro" id="IPR016135">
    <property type="entry name" value="UBQ-conjugating_enzyme/RWD"/>
</dbReference>
<organism evidence="2 3">
    <name type="scientific">Prunus dulcis</name>
    <name type="common">Almond</name>
    <name type="synonym">Amygdalus dulcis</name>
    <dbReference type="NCBI Taxonomy" id="3755"/>
    <lineage>
        <taxon>Eukaryota</taxon>
        <taxon>Viridiplantae</taxon>
        <taxon>Streptophyta</taxon>
        <taxon>Embryophyta</taxon>
        <taxon>Tracheophyta</taxon>
        <taxon>Spermatophyta</taxon>
        <taxon>Magnoliopsida</taxon>
        <taxon>eudicotyledons</taxon>
        <taxon>Gunneridae</taxon>
        <taxon>Pentapetalae</taxon>
        <taxon>rosids</taxon>
        <taxon>fabids</taxon>
        <taxon>Rosales</taxon>
        <taxon>Rosaceae</taxon>
        <taxon>Amygdaloideae</taxon>
        <taxon>Amygdaleae</taxon>
        <taxon>Prunus</taxon>
    </lineage>
</organism>
<name>A0A5E4G237_PRUDU</name>
<dbReference type="AlphaFoldDB" id="A0A5E4G237"/>
<feature type="domain" description="UBC core" evidence="1">
    <location>
        <begin position="8"/>
        <end position="109"/>
    </location>
</feature>
<dbReference type="EMBL" id="CABIKO010000302">
    <property type="protein sequence ID" value="VVA33764.1"/>
    <property type="molecule type" value="Genomic_DNA"/>
</dbReference>
<proteinExistence type="predicted"/>
<dbReference type="Pfam" id="PF00179">
    <property type="entry name" value="UQ_con"/>
    <property type="match status" value="1"/>
</dbReference>
<evidence type="ECO:0000259" key="1">
    <source>
        <dbReference type="PROSITE" id="PS50127"/>
    </source>
</evidence>
<dbReference type="InterPro" id="IPR000608">
    <property type="entry name" value="UBC"/>
</dbReference>
<accession>A0A5E4G237</accession>
<dbReference type="InterPro" id="IPR050113">
    <property type="entry name" value="Ub_conjugating_enzyme"/>
</dbReference>
<dbReference type="Proteomes" id="UP000327085">
    <property type="component" value="Chromosome 5"/>
</dbReference>
<gene>
    <name evidence="2" type="ORF">ALMOND_2B019613</name>
</gene>
<dbReference type="Gramene" id="VVA33764">
    <property type="protein sequence ID" value="VVA33764"/>
    <property type="gene ID" value="Prudul26B019613"/>
</dbReference>
<protein>
    <submittedName>
        <fullName evidence="2">PREDICTED: ubiquitin-conjugating</fullName>
    </submittedName>
</protein>
<reference evidence="3" key="1">
    <citation type="journal article" date="2020" name="Plant J.">
        <title>Transposons played a major role in the diversification between the closely related almond and peach genomes: results from the almond genome sequence.</title>
        <authorList>
            <person name="Alioto T."/>
            <person name="Alexiou K.G."/>
            <person name="Bardil A."/>
            <person name="Barteri F."/>
            <person name="Castanera R."/>
            <person name="Cruz F."/>
            <person name="Dhingra A."/>
            <person name="Duval H."/>
            <person name="Fernandez I Marti A."/>
            <person name="Frias L."/>
            <person name="Galan B."/>
            <person name="Garcia J.L."/>
            <person name="Howad W."/>
            <person name="Gomez-Garrido J."/>
            <person name="Gut M."/>
            <person name="Julca I."/>
            <person name="Morata J."/>
            <person name="Puigdomenech P."/>
            <person name="Ribeca P."/>
            <person name="Rubio Cabetas M.J."/>
            <person name="Vlasova A."/>
            <person name="Wirthensohn M."/>
            <person name="Garcia-Mas J."/>
            <person name="Gabaldon T."/>
            <person name="Casacuberta J.M."/>
            <person name="Arus P."/>
        </authorList>
    </citation>
    <scope>NUCLEOTIDE SEQUENCE [LARGE SCALE GENOMIC DNA]</scope>
    <source>
        <strain evidence="3">cv. Texas</strain>
    </source>
</reference>
<dbReference type="SUPFAM" id="SSF54495">
    <property type="entry name" value="UBC-like"/>
    <property type="match status" value="1"/>
</dbReference>
<dbReference type="PANTHER" id="PTHR24067">
    <property type="entry name" value="UBIQUITIN-CONJUGATING ENZYME E2"/>
    <property type="match status" value="1"/>
</dbReference>
<dbReference type="InParanoid" id="A0A5E4G237"/>
<dbReference type="Gene3D" id="3.10.110.10">
    <property type="entry name" value="Ubiquitin Conjugating Enzyme"/>
    <property type="match status" value="1"/>
</dbReference>
<evidence type="ECO:0000313" key="3">
    <source>
        <dbReference type="Proteomes" id="UP000327085"/>
    </source>
</evidence>
<evidence type="ECO:0000313" key="2">
    <source>
        <dbReference type="EMBL" id="VVA33764.1"/>
    </source>
</evidence>
<sequence>MFRMIKSNLSRLIQTELEEMQSNPSADFKCLALESNPRDWQFAIRGPNGTEFEGGIYHGQIKIPEEYPDKPPILTLLTENGRFKTQTEIGYYSSFFYWGPWKRGSFHSF</sequence>
<dbReference type="PROSITE" id="PS50127">
    <property type="entry name" value="UBC_2"/>
    <property type="match status" value="1"/>
</dbReference>